<dbReference type="CDD" id="cd18793">
    <property type="entry name" value="SF2_C_SNF"/>
    <property type="match status" value="1"/>
</dbReference>
<evidence type="ECO:0000256" key="4">
    <source>
        <dbReference type="PROSITE-ProRule" id="PRU00175"/>
    </source>
</evidence>
<dbReference type="PROSITE" id="PS50089">
    <property type="entry name" value="ZF_RING_2"/>
    <property type="match status" value="1"/>
</dbReference>
<dbReference type="InterPro" id="IPR059033">
    <property type="entry name" value="C144_05_dom"/>
</dbReference>
<feature type="region of interest" description="Disordered" evidence="5">
    <location>
        <begin position="1198"/>
        <end position="1224"/>
    </location>
</feature>
<protein>
    <recommendedName>
        <fullName evidence="10">SNF2 family helicase/ATPase</fullName>
    </recommendedName>
</protein>
<dbReference type="PROSITE" id="PS51194">
    <property type="entry name" value="HELICASE_CTER"/>
    <property type="match status" value="1"/>
</dbReference>
<dbReference type="Gene3D" id="3.30.40.10">
    <property type="entry name" value="Zinc/RING finger domain, C3HC4 (zinc finger)"/>
    <property type="match status" value="1"/>
</dbReference>
<comment type="caution">
    <text evidence="8">The sequence shown here is derived from an EMBL/GenBank/DDBJ whole genome shotgun (WGS) entry which is preliminary data.</text>
</comment>
<evidence type="ECO:0000259" key="7">
    <source>
        <dbReference type="PROSITE" id="PS51194"/>
    </source>
</evidence>
<name>A0ABR3SER0_9PEZI</name>
<dbReference type="InterPro" id="IPR014001">
    <property type="entry name" value="Helicase_ATP-bd"/>
</dbReference>
<evidence type="ECO:0000256" key="2">
    <source>
        <dbReference type="ARBA" id="ARBA00022801"/>
    </source>
</evidence>
<proteinExistence type="predicted"/>
<keyword evidence="4" id="KW-0863">Zinc-finger</keyword>
<evidence type="ECO:0000313" key="9">
    <source>
        <dbReference type="Proteomes" id="UP001521116"/>
    </source>
</evidence>
<dbReference type="Pfam" id="PF26021">
    <property type="entry name" value="Ferritin_C144_05"/>
    <property type="match status" value="1"/>
</dbReference>
<keyword evidence="3" id="KW-0067">ATP-binding</keyword>
<keyword evidence="9" id="KW-1185">Reference proteome</keyword>
<feature type="domain" description="Helicase C-terminal" evidence="7">
    <location>
        <begin position="1251"/>
        <end position="1409"/>
    </location>
</feature>
<dbReference type="Proteomes" id="UP001521116">
    <property type="component" value="Unassembled WGS sequence"/>
</dbReference>
<dbReference type="Gene3D" id="3.40.50.300">
    <property type="entry name" value="P-loop containing nucleotide triphosphate hydrolases"/>
    <property type="match status" value="1"/>
</dbReference>
<dbReference type="SMART" id="SM00184">
    <property type="entry name" value="RING"/>
    <property type="match status" value="1"/>
</dbReference>
<dbReference type="Gene3D" id="3.40.50.10810">
    <property type="entry name" value="Tandem AAA-ATPase domain"/>
    <property type="match status" value="1"/>
</dbReference>
<keyword evidence="2" id="KW-0378">Hydrolase</keyword>
<dbReference type="CDD" id="cd18070">
    <property type="entry name" value="DEXQc_SHPRH"/>
    <property type="match status" value="1"/>
</dbReference>
<dbReference type="InterPro" id="IPR038718">
    <property type="entry name" value="SNF2-like_sf"/>
</dbReference>
<dbReference type="InterPro" id="IPR049730">
    <property type="entry name" value="SNF2/RAD54-like_C"/>
</dbReference>
<evidence type="ECO:0000256" key="3">
    <source>
        <dbReference type="ARBA" id="ARBA00022840"/>
    </source>
</evidence>
<dbReference type="PANTHER" id="PTHR45865">
    <property type="entry name" value="E3 UBIQUITIN-PROTEIN LIGASE SHPRH FAMILY MEMBER"/>
    <property type="match status" value="1"/>
</dbReference>
<keyword evidence="4" id="KW-0479">Metal-binding</keyword>
<dbReference type="Pfam" id="PF00176">
    <property type="entry name" value="SNF2-rel_dom"/>
    <property type="match status" value="1"/>
</dbReference>
<dbReference type="InterPro" id="IPR001650">
    <property type="entry name" value="Helicase_C-like"/>
</dbReference>
<evidence type="ECO:0000256" key="5">
    <source>
        <dbReference type="SAM" id="MobiDB-lite"/>
    </source>
</evidence>
<organism evidence="8 9">
    <name type="scientific">Neofusicoccum ribis</name>
    <dbReference type="NCBI Taxonomy" id="45134"/>
    <lineage>
        <taxon>Eukaryota</taxon>
        <taxon>Fungi</taxon>
        <taxon>Dikarya</taxon>
        <taxon>Ascomycota</taxon>
        <taxon>Pezizomycotina</taxon>
        <taxon>Dothideomycetes</taxon>
        <taxon>Dothideomycetes incertae sedis</taxon>
        <taxon>Botryosphaeriales</taxon>
        <taxon>Botryosphaeriaceae</taxon>
        <taxon>Neofusicoccum</taxon>
    </lineage>
</organism>
<dbReference type="SUPFAM" id="SSF52540">
    <property type="entry name" value="P-loop containing nucleoside triphosphate hydrolases"/>
    <property type="match status" value="2"/>
</dbReference>
<feature type="region of interest" description="Disordered" evidence="5">
    <location>
        <begin position="739"/>
        <end position="777"/>
    </location>
</feature>
<dbReference type="Pfam" id="PF00271">
    <property type="entry name" value="Helicase_C"/>
    <property type="match status" value="1"/>
</dbReference>
<evidence type="ECO:0000256" key="1">
    <source>
        <dbReference type="ARBA" id="ARBA00022741"/>
    </source>
</evidence>
<accession>A0ABR3SER0</accession>
<dbReference type="InterPro" id="IPR013083">
    <property type="entry name" value="Znf_RING/FYVE/PHD"/>
</dbReference>
<keyword evidence="1" id="KW-0547">Nucleotide-binding</keyword>
<dbReference type="PANTHER" id="PTHR45865:SF1">
    <property type="entry name" value="E3 UBIQUITIN-PROTEIN LIGASE SHPRH"/>
    <property type="match status" value="1"/>
</dbReference>
<evidence type="ECO:0000313" key="8">
    <source>
        <dbReference type="EMBL" id="KAL1618978.1"/>
    </source>
</evidence>
<dbReference type="Pfam" id="PF13639">
    <property type="entry name" value="zf-RING_2"/>
    <property type="match status" value="1"/>
</dbReference>
<gene>
    <name evidence="8" type="ORF">SLS56_010296</name>
</gene>
<dbReference type="EMBL" id="JAJVDC020000196">
    <property type="protein sequence ID" value="KAL1618978.1"/>
    <property type="molecule type" value="Genomic_DNA"/>
</dbReference>
<dbReference type="InterPro" id="IPR027417">
    <property type="entry name" value="P-loop_NTPase"/>
</dbReference>
<dbReference type="InterPro" id="IPR001841">
    <property type="entry name" value="Znf_RING"/>
</dbReference>
<evidence type="ECO:0008006" key="10">
    <source>
        <dbReference type="Google" id="ProtNLM"/>
    </source>
</evidence>
<dbReference type="SMART" id="SM00487">
    <property type="entry name" value="DEXDc"/>
    <property type="match status" value="1"/>
</dbReference>
<dbReference type="InterPro" id="IPR000330">
    <property type="entry name" value="SNF2_N"/>
</dbReference>
<sequence length="1483" mass="167375">MSHIATEVQAVEVLLPGEEAFTSSHGAAATFRDYCWPPLHSDRRESEEPPNKRRRVVTDGLQLPDEAADAGLDSVCLCQIEFESAFQSAEHHADIFSTTTTKSASGLFLKAIDLDSSSIVRLTLSKGIGSADLRVTLASEQPLESAAMVHLDHIARVSSIESSYGKRKSESRPLSTRILISPNSLDQPRLAMELQLLWATGVETDDGGRTKSGFATLEREMLSYYFPPSAGLDAPWNIKTFYESVYVPSRHSAEIPEMPKDLLNCTLYPFQRRSVQWLLQRENVRLTEGIVSSLEDDQNRLRATAPSFEPARDCNNRRCFVSHLRKKIVTDLAVLSNDEMGDRRGILAEEMGLGKTVELTALICLHRRKIERPTLYDSYTGTNVVTSGATLIITPPGILEQWKRELNNHAPQLKVFHYKGMPPITASKKQKEADLVKELSAYDVVLTTYHVLSREIHYANTAPKRDLRKAKQYEPRRSPLVQISWWRCCLDEAQMIESGVSQAATVARVIPRVNAWAVSGTPVRKNVQDLLGLLIFLRFEPFCNSKPLWNRLDRKAFNDIFSSIALRHTKDQVRDELRLPPQKRIVMLVPFTPIEEQNYSQLIQQLCEDCGLSPDGIPAEDGFDLEDPRIVDKMRGWLTRLRQTCLHPQVGGRNRRALGRGNAPLRTVAEVLDVMIEQNDTLVRTEEREHVLAQVLRGHILGFAKSDTERSRKALDIYKDALKQAEVFVTEARLEVSEEEARLKADGSGATNKPDVDTKTDSGSESDSDDKDEKKSGRIATLRKALRSALEVHHICTFYVASAYYQIKTNEDLTKPDSEEFRELEQLETQFYEKAKVIRKELLQESHSRAEKVMGKLKAHSKLALTEIPVLDDRGGIESRRILEKLDGIIDSLNEQGNQLNEWREKAIRILLMPLVDEDDEETTGEEYEASTKAQDELQAYVTLLRAIIADRHRLLTGQSNKFIDDETKAAQKLAKEGDGPAPELLTELATKRDRLKPTDADGSLRGIISEARSLATSLQWSSESRSQRVGVELKIAEKQLEETGKVFNYETKKLAELEKELETYRTCMNLRVEYYRQLQVLSDQLQPYKEELDEELDRDALCAQEQKERKTADRLATLKTKQRFLLHLKKESNEQEGPRLCVICQSDFEIGVLTVCGHQYCKECFTIWARQHHSCPLCKRRLNLNRDFHEITYKPKELRAQEEHQATPSSDGQSSPGSGSSSIYSELSQSTMNDIKTIDLNGSFGTKIDTLARHMLWIRQNDPGSKSVVFSQYGDFLKVLGEAFRQFKIGFSNIAEKGSIERFKQDPSVECFLLDAKSDASGLNLVNASYVFLMEPLINAAIELQAIARIHRIGQQRPTTVFMYLTVDTVEENIYEISVQRRLEHMAGQIKGKSRSGSATPVLQEKVLNAANSLELQQAPISKLLVQKKGGGEVVSKEDVWSCLFGDGRQRRTKGAGAAALEMEVEVGRFLRAEAADSRSRQ</sequence>
<feature type="domain" description="RING-type" evidence="6">
    <location>
        <begin position="1142"/>
        <end position="1180"/>
    </location>
</feature>
<keyword evidence="4" id="KW-0862">Zinc</keyword>
<dbReference type="InterPro" id="IPR052583">
    <property type="entry name" value="ATP-helicase/E3_Ub-Ligase"/>
</dbReference>
<reference evidence="8 9" key="1">
    <citation type="submission" date="2024-02" db="EMBL/GenBank/DDBJ databases">
        <title>De novo assembly and annotation of 12 fungi associated with fruit tree decline syndrome in Ontario, Canada.</title>
        <authorList>
            <person name="Sulman M."/>
            <person name="Ellouze W."/>
            <person name="Ilyukhin E."/>
        </authorList>
    </citation>
    <scope>NUCLEOTIDE SEQUENCE [LARGE SCALE GENOMIC DNA]</scope>
    <source>
        <strain evidence="8 9">M1-105</strain>
    </source>
</reference>
<feature type="compositionally biased region" description="Low complexity" evidence="5">
    <location>
        <begin position="1210"/>
        <end position="1224"/>
    </location>
</feature>
<dbReference type="SUPFAM" id="SSF57850">
    <property type="entry name" value="RING/U-box"/>
    <property type="match status" value="1"/>
</dbReference>
<evidence type="ECO:0000259" key="6">
    <source>
        <dbReference type="PROSITE" id="PS50089"/>
    </source>
</evidence>